<geneLocation type="plasmid" evidence="2 3">
    <name>unnamed2</name>
</geneLocation>
<protein>
    <submittedName>
        <fullName evidence="2">PIG-L family deacetylase</fullName>
    </submittedName>
</protein>
<proteinExistence type="predicted"/>
<dbReference type="Pfam" id="PF02585">
    <property type="entry name" value="PIG-L"/>
    <property type="match status" value="1"/>
</dbReference>
<organism evidence="2 3">
    <name type="scientific">Rhodococcus antarcticus</name>
    <dbReference type="NCBI Taxonomy" id="2987751"/>
    <lineage>
        <taxon>Bacteria</taxon>
        <taxon>Bacillati</taxon>
        <taxon>Actinomycetota</taxon>
        <taxon>Actinomycetes</taxon>
        <taxon>Mycobacteriales</taxon>
        <taxon>Nocardiaceae</taxon>
        <taxon>Rhodococcus</taxon>
    </lineage>
</organism>
<dbReference type="Gene3D" id="3.40.50.10320">
    <property type="entry name" value="LmbE-like"/>
    <property type="match status" value="1"/>
</dbReference>
<name>A0ABY6P5S9_9NOCA</name>
<dbReference type="InterPro" id="IPR024078">
    <property type="entry name" value="LmbE-like_dom_sf"/>
</dbReference>
<dbReference type="RefSeq" id="WP_265385134.1">
    <property type="nucleotide sequence ID" value="NZ_CP110617.1"/>
</dbReference>
<dbReference type="PANTHER" id="PTHR12993">
    <property type="entry name" value="N-ACETYLGLUCOSAMINYL-PHOSPHATIDYLINOSITOL DE-N-ACETYLASE-RELATED"/>
    <property type="match status" value="1"/>
</dbReference>
<gene>
    <name evidence="2" type="ORF">RHODO2019_18715</name>
</gene>
<keyword evidence="3" id="KW-1185">Reference proteome</keyword>
<evidence type="ECO:0000313" key="2">
    <source>
        <dbReference type="EMBL" id="UZJ27030.1"/>
    </source>
</evidence>
<accession>A0ABY6P5S9</accession>
<dbReference type="InterPro" id="IPR003737">
    <property type="entry name" value="GlcNAc_PI_deacetylase-related"/>
</dbReference>
<dbReference type="PANTHER" id="PTHR12993:SF11">
    <property type="entry name" value="N-ACETYLGLUCOSAMINYL-PHOSPHATIDYLINOSITOL DE-N-ACETYLASE"/>
    <property type="match status" value="1"/>
</dbReference>
<keyword evidence="2" id="KW-0614">Plasmid</keyword>
<keyword evidence="1" id="KW-0862">Zinc</keyword>
<evidence type="ECO:0000256" key="1">
    <source>
        <dbReference type="ARBA" id="ARBA00022833"/>
    </source>
</evidence>
<dbReference type="SUPFAM" id="SSF102588">
    <property type="entry name" value="LmbE-like"/>
    <property type="match status" value="1"/>
</dbReference>
<dbReference type="Proteomes" id="UP001164965">
    <property type="component" value="Plasmid unnamed2"/>
</dbReference>
<reference evidence="2" key="1">
    <citation type="submission" date="2022-10" db="EMBL/GenBank/DDBJ databases">
        <title>Rhodococcus sp.75.</title>
        <authorList>
            <person name="Sun M."/>
        </authorList>
    </citation>
    <scope>NUCLEOTIDE SEQUENCE</scope>
    <source>
        <strain evidence="2">75</strain>
        <plasmid evidence="2">unnamed2</plasmid>
    </source>
</reference>
<sequence length="229" mass="23817">MGVESLVLGELAQRGPVLAVVAHPDDESFGLGAVIAALHVEGADIRVLCLTRGEASTLGASADLGVVRLLELRAAAGVLGVSEVVLEDFADGGLSGVPVATIDDVLNAQLRDAVTLLVFDVSGVTGHPDHRAASAAALRVARRHHLDVLEWGVTPQVASQLNIELATSFVALAGDGVTDIVVDRTVQLAAIACHQSQAHDNPVLTRRLELQGTLERVRLHPADRVQGTG</sequence>
<evidence type="ECO:0000313" key="3">
    <source>
        <dbReference type="Proteomes" id="UP001164965"/>
    </source>
</evidence>
<dbReference type="EMBL" id="CP110617">
    <property type="protein sequence ID" value="UZJ27030.1"/>
    <property type="molecule type" value="Genomic_DNA"/>
</dbReference>